<proteinExistence type="predicted"/>
<dbReference type="EMBL" id="FMHG01000001">
    <property type="protein sequence ID" value="SCJ65851.1"/>
    <property type="molecule type" value="Genomic_DNA"/>
</dbReference>
<dbReference type="SUPFAM" id="SSF49464">
    <property type="entry name" value="Carboxypeptidase regulatory domain-like"/>
    <property type="match status" value="1"/>
</dbReference>
<dbReference type="Gene3D" id="2.60.40.1120">
    <property type="entry name" value="Carboxypeptidase-like, regulatory domain"/>
    <property type="match status" value="1"/>
</dbReference>
<organism evidence="1">
    <name type="scientific">uncultured Anaerotruncus sp</name>
    <dbReference type="NCBI Taxonomy" id="905011"/>
    <lineage>
        <taxon>Bacteria</taxon>
        <taxon>Bacillati</taxon>
        <taxon>Bacillota</taxon>
        <taxon>Clostridia</taxon>
        <taxon>Eubacteriales</taxon>
        <taxon>Oscillospiraceae</taxon>
        <taxon>Anaerotruncus</taxon>
        <taxon>environmental samples</taxon>
    </lineage>
</organism>
<reference evidence="1" key="1">
    <citation type="submission" date="2015-09" db="EMBL/GenBank/DDBJ databases">
        <authorList>
            <consortium name="Pathogen Informatics"/>
        </authorList>
    </citation>
    <scope>NUCLEOTIDE SEQUENCE</scope>
    <source>
        <strain evidence="1">2789STDY5834896</strain>
    </source>
</reference>
<gene>
    <name evidence="1" type="ORF">SAMEA3545359_01295</name>
</gene>
<sequence length="242" mass="25584">MAGIAKGKQKRKTFVLFYAPTGAVPEAIGKGIEEMGIEQSPNVESVNDVLGNTTTDLDAYEKTTELDPIYIEGGVLFSERLDEIEEKELVLDDVVDDFLWVKLYKTTADGKYVAWKQQAVIELTSFGGGTKGINAPATLHWIGERTLGTFDPATKTFTPGDGAAVAQLVTFTVDDGSKPVGGAKITINGVALTTNANGIAETQLPTGSYPYTVNADGKTEKSGSVTVNTAPVLQDVTMTGAA</sequence>
<evidence type="ECO:0000313" key="1">
    <source>
        <dbReference type="EMBL" id="SCJ65851.1"/>
    </source>
</evidence>
<name>A0A1C6I7Q6_9FIRM</name>
<accession>A0A1C6I7Q6</accession>
<dbReference type="InterPro" id="IPR008969">
    <property type="entry name" value="CarboxyPept-like_regulatory"/>
</dbReference>
<protein>
    <submittedName>
        <fullName evidence="1">Uncharacterized protein</fullName>
    </submittedName>
</protein>
<dbReference type="AlphaFoldDB" id="A0A1C6I7Q6"/>